<gene>
    <name evidence="1" type="ORF">PTT_20045</name>
</gene>
<sequence length="66" mass="7688">MMVQDGEQRAADDKQGEAEQRLVRAYVEGIDEAATCRRVVLDGYLDRREAERARCEEGEERCDRKR</sequence>
<accession>E3SA99</accession>
<organism evidence="2">
    <name type="scientific">Pyrenophora teres f. teres (strain 0-1)</name>
    <name type="common">Barley net blotch fungus</name>
    <name type="synonym">Drechslera teres f. teres</name>
    <dbReference type="NCBI Taxonomy" id="861557"/>
    <lineage>
        <taxon>Eukaryota</taxon>
        <taxon>Fungi</taxon>
        <taxon>Dikarya</taxon>
        <taxon>Ascomycota</taxon>
        <taxon>Pezizomycotina</taxon>
        <taxon>Dothideomycetes</taxon>
        <taxon>Pleosporomycetidae</taxon>
        <taxon>Pleosporales</taxon>
        <taxon>Pleosporineae</taxon>
        <taxon>Pleosporaceae</taxon>
        <taxon>Pyrenophora</taxon>
    </lineage>
</organism>
<keyword evidence="2" id="KW-1185">Reference proteome</keyword>
<evidence type="ECO:0000313" key="1">
    <source>
        <dbReference type="EMBL" id="EFQ85100.1"/>
    </source>
</evidence>
<name>E3SA99_PYRTT</name>
<evidence type="ECO:0000313" key="2">
    <source>
        <dbReference type="Proteomes" id="UP000001067"/>
    </source>
</evidence>
<dbReference type="HOGENOM" id="CLU_2892201_0_0_1"/>
<reference evidence="1 2" key="1">
    <citation type="journal article" date="2010" name="Genome Biol.">
        <title>A first genome assembly of the barley fungal pathogen Pyrenophora teres f. teres.</title>
        <authorList>
            <person name="Ellwood S.R."/>
            <person name="Liu Z."/>
            <person name="Syme R.A."/>
            <person name="Lai Z."/>
            <person name="Hane J.K."/>
            <person name="Keiper F."/>
            <person name="Moffat C.S."/>
            <person name="Oliver R.P."/>
            <person name="Friesen T.L."/>
        </authorList>
    </citation>
    <scope>NUCLEOTIDE SEQUENCE [LARGE SCALE GENOMIC DNA]</scope>
    <source>
        <strain evidence="1 2">0-1</strain>
    </source>
</reference>
<proteinExistence type="predicted"/>
<dbReference type="Proteomes" id="UP000001067">
    <property type="component" value="Unassembled WGS sequence"/>
</dbReference>
<dbReference type="KEGG" id="pte:PTT_20045"/>
<dbReference type="AlphaFoldDB" id="E3SA99"/>
<dbReference type="OrthoDB" id="3795097at2759"/>
<dbReference type="EMBL" id="GL538041">
    <property type="protein sequence ID" value="EFQ85100.1"/>
    <property type="molecule type" value="Genomic_DNA"/>
</dbReference>
<protein>
    <submittedName>
        <fullName evidence="1">Uncharacterized protein</fullName>
    </submittedName>
</protein>